<evidence type="ECO:0000313" key="1">
    <source>
        <dbReference type="EMBL" id="KAK9864022.1"/>
    </source>
</evidence>
<comment type="caution">
    <text evidence="1">The sequence shown here is derived from an EMBL/GenBank/DDBJ whole genome shotgun (WGS) entry which is preliminary data.</text>
</comment>
<sequence>MLKSTRRQQRRSGRIGARRRIGWEMKHPMPRKWRRITTRSLEMPAQCDIGFPCSKPVTWGDVLEILPCMGDDTAL</sequence>
<dbReference type="AlphaFoldDB" id="A0AAW1T4T6"/>
<proteinExistence type="predicted"/>
<dbReference type="Proteomes" id="UP001485043">
    <property type="component" value="Unassembled WGS sequence"/>
</dbReference>
<keyword evidence="2" id="KW-1185">Reference proteome</keyword>
<feature type="non-terminal residue" evidence="1">
    <location>
        <position position="75"/>
    </location>
</feature>
<organism evidence="1 2">
    <name type="scientific">Apatococcus fuscideae</name>
    <dbReference type="NCBI Taxonomy" id="2026836"/>
    <lineage>
        <taxon>Eukaryota</taxon>
        <taxon>Viridiplantae</taxon>
        <taxon>Chlorophyta</taxon>
        <taxon>core chlorophytes</taxon>
        <taxon>Trebouxiophyceae</taxon>
        <taxon>Chlorellales</taxon>
        <taxon>Chlorellaceae</taxon>
        <taxon>Apatococcus</taxon>
    </lineage>
</organism>
<evidence type="ECO:0000313" key="2">
    <source>
        <dbReference type="Proteomes" id="UP001485043"/>
    </source>
</evidence>
<name>A0AAW1T4T6_9CHLO</name>
<protein>
    <submittedName>
        <fullName evidence="1">Uncharacterized protein</fullName>
    </submittedName>
</protein>
<reference evidence="1 2" key="1">
    <citation type="journal article" date="2024" name="Nat. Commun.">
        <title>Phylogenomics reveals the evolutionary origins of lichenization in chlorophyte algae.</title>
        <authorList>
            <person name="Puginier C."/>
            <person name="Libourel C."/>
            <person name="Otte J."/>
            <person name="Skaloud P."/>
            <person name="Haon M."/>
            <person name="Grisel S."/>
            <person name="Petersen M."/>
            <person name="Berrin J.G."/>
            <person name="Delaux P.M."/>
            <person name="Dal Grande F."/>
            <person name="Keller J."/>
        </authorList>
    </citation>
    <scope>NUCLEOTIDE SEQUENCE [LARGE SCALE GENOMIC DNA]</scope>
    <source>
        <strain evidence="1 2">SAG 2523</strain>
    </source>
</reference>
<accession>A0AAW1T4T6</accession>
<gene>
    <name evidence="1" type="ORF">WJX84_007397</name>
</gene>
<dbReference type="EMBL" id="JALJOV010000401">
    <property type="protein sequence ID" value="KAK9864022.1"/>
    <property type="molecule type" value="Genomic_DNA"/>
</dbReference>